<evidence type="ECO:0000313" key="2">
    <source>
        <dbReference type="Proteomes" id="UP000813462"/>
    </source>
</evidence>
<sequence length="162" mass="18656">MNPYSFSKLESLNLAGNKFLKLHSFRKLFNLSDLNLSKCELLWEIPERPQSVLKLDASDCKSLVETHVQLCSPLDISKFRVSFSDSKISTKDVSRCGVCILQDDQDEIGIHRLGLNDSTPTKRCFADFAYQDPLNHVEFKLGEKAFEPCQRRKNTLYFDNFK</sequence>
<organism evidence="1 2">
    <name type="scientific">Ziziphus jujuba var. spinosa</name>
    <dbReference type="NCBI Taxonomy" id="714518"/>
    <lineage>
        <taxon>Eukaryota</taxon>
        <taxon>Viridiplantae</taxon>
        <taxon>Streptophyta</taxon>
        <taxon>Embryophyta</taxon>
        <taxon>Tracheophyta</taxon>
        <taxon>Spermatophyta</taxon>
        <taxon>Magnoliopsida</taxon>
        <taxon>eudicotyledons</taxon>
        <taxon>Gunneridae</taxon>
        <taxon>Pentapetalae</taxon>
        <taxon>rosids</taxon>
        <taxon>fabids</taxon>
        <taxon>Rosales</taxon>
        <taxon>Rhamnaceae</taxon>
        <taxon>Paliureae</taxon>
        <taxon>Ziziphus</taxon>
    </lineage>
</organism>
<dbReference type="AlphaFoldDB" id="A0A978VG47"/>
<gene>
    <name evidence="1" type="ORF">FEM48_Zijuj05G0173500</name>
</gene>
<name>A0A978VG47_ZIZJJ</name>
<dbReference type="InterPro" id="IPR032675">
    <property type="entry name" value="LRR_dom_sf"/>
</dbReference>
<proteinExistence type="predicted"/>
<dbReference type="Gene3D" id="3.80.10.10">
    <property type="entry name" value="Ribonuclease Inhibitor"/>
    <property type="match status" value="1"/>
</dbReference>
<dbReference type="EMBL" id="JAEACU010000005">
    <property type="protein sequence ID" value="KAH7529336.1"/>
    <property type="molecule type" value="Genomic_DNA"/>
</dbReference>
<comment type="caution">
    <text evidence="1">The sequence shown here is derived from an EMBL/GenBank/DDBJ whole genome shotgun (WGS) entry which is preliminary data.</text>
</comment>
<accession>A0A978VG47</accession>
<dbReference type="PROSITE" id="PS51450">
    <property type="entry name" value="LRR"/>
    <property type="match status" value="1"/>
</dbReference>
<dbReference type="SUPFAM" id="SSF52058">
    <property type="entry name" value="L domain-like"/>
    <property type="match status" value="1"/>
</dbReference>
<protein>
    <submittedName>
        <fullName evidence="1">Uncharacterized protein</fullName>
    </submittedName>
</protein>
<reference evidence="1" key="1">
    <citation type="journal article" date="2021" name="Front. Plant Sci.">
        <title>Chromosome-Scale Genome Assembly for Chinese Sour Jujube and Insights Into Its Genome Evolution and Domestication Signature.</title>
        <authorList>
            <person name="Shen L.-Y."/>
            <person name="Luo H."/>
            <person name="Wang X.-L."/>
            <person name="Wang X.-M."/>
            <person name="Qiu X.-J."/>
            <person name="Liu H."/>
            <person name="Zhou S.-S."/>
            <person name="Jia K.-H."/>
            <person name="Nie S."/>
            <person name="Bao Y.-T."/>
            <person name="Zhang R.-G."/>
            <person name="Yun Q.-Z."/>
            <person name="Chai Y.-H."/>
            <person name="Lu J.-Y."/>
            <person name="Li Y."/>
            <person name="Zhao S.-W."/>
            <person name="Mao J.-F."/>
            <person name="Jia S.-G."/>
            <person name="Mao Y.-M."/>
        </authorList>
    </citation>
    <scope>NUCLEOTIDE SEQUENCE</scope>
    <source>
        <strain evidence="1">AT0</strain>
        <tissue evidence="1">Leaf</tissue>
    </source>
</reference>
<dbReference type="InterPro" id="IPR001611">
    <property type="entry name" value="Leu-rich_rpt"/>
</dbReference>
<dbReference type="Proteomes" id="UP000813462">
    <property type="component" value="Unassembled WGS sequence"/>
</dbReference>
<evidence type="ECO:0000313" key="1">
    <source>
        <dbReference type="EMBL" id="KAH7529336.1"/>
    </source>
</evidence>
<dbReference type="Pfam" id="PF00560">
    <property type="entry name" value="LRR_1"/>
    <property type="match status" value="1"/>
</dbReference>